<feature type="chain" id="PRO_5040109645" description="T20D4.11-like domain-containing protein" evidence="1">
    <location>
        <begin position="17"/>
        <end position="149"/>
    </location>
</feature>
<dbReference type="Pfam" id="PF01579">
    <property type="entry name" value="DUF19"/>
    <property type="match status" value="1"/>
</dbReference>
<dbReference type="InterPro" id="IPR002542">
    <property type="entry name" value="T20D4.11-like_dom"/>
</dbReference>
<dbReference type="AlphaFoldDB" id="A0A9P1I6V7"/>
<feature type="domain" description="T20D4.11-like" evidence="2">
    <location>
        <begin position="17"/>
        <end position="147"/>
    </location>
</feature>
<dbReference type="PANTHER" id="PTHR21453">
    <property type="entry name" value="DUF19 DOMAIN-CONTAINING PROTEIN-RELATED-RELATED"/>
    <property type="match status" value="1"/>
</dbReference>
<organism evidence="3 4">
    <name type="scientific">Caenorhabditis angaria</name>
    <dbReference type="NCBI Taxonomy" id="860376"/>
    <lineage>
        <taxon>Eukaryota</taxon>
        <taxon>Metazoa</taxon>
        <taxon>Ecdysozoa</taxon>
        <taxon>Nematoda</taxon>
        <taxon>Chromadorea</taxon>
        <taxon>Rhabditida</taxon>
        <taxon>Rhabditina</taxon>
        <taxon>Rhabditomorpha</taxon>
        <taxon>Rhabditoidea</taxon>
        <taxon>Rhabditidae</taxon>
        <taxon>Peloderinae</taxon>
        <taxon>Caenorhabditis</taxon>
    </lineage>
</organism>
<reference evidence="3" key="1">
    <citation type="submission" date="2022-11" db="EMBL/GenBank/DDBJ databases">
        <authorList>
            <person name="Kikuchi T."/>
        </authorList>
    </citation>
    <scope>NUCLEOTIDE SEQUENCE</scope>
    <source>
        <strain evidence="3">PS1010</strain>
    </source>
</reference>
<sequence length="149" mass="17453">MYYFLLIIFFIHSTFSCIELDSYQEFQCRKQIRESLDEAFSSDDISDGSVEKLQLLDKTCDVWKNCRSSVCPQIFQNDLLEKACNVLDFLLNEFGECINELQTSECYQNWNPILINKENKISECLKKTIIEACGKTSWLSFEKNILNNQ</sequence>
<dbReference type="EMBL" id="CANHGI010000001">
    <property type="protein sequence ID" value="CAI5438724.1"/>
    <property type="molecule type" value="Genomic_DNA"/>
</dbReference>
<feature type="signal peptide" evidence="1">
    <location>
        <begin position="1"/>
        <end position="16"/>
    </location>
</feature>
<gene>
    <name evidence="3" type="ORF">CAMP_LOCUS1361</name>
</gene>
<dbReference type="Proteomes" id="UP001152747">
    <property type="component" value="Unassembled WGS sequence"/>
</dbReference>
<evidence type="ECO:0000313" key="3">
    <source>
        <dbReference type="EMBL" id="CAI5438724.1"/>
    </source>
</evidence>
<proteinExistence type="predicted"/>
<accession>A0A9P1I6V7</accession>
<evidence type="ECO:0000259" key="2">
    <source>
        <dbReference type="Pfam" id="PF01579"/>
    </source>
</evidence>
<dbReference type="InterPro" id="IPR016638">
    <property type="entry name" value="UPF0376"/>
</dbReference>
<protein>
    <recommendedName>
        <fullName evidence="2">T20D4.11-like domain-containing protein</fullName>
    </recommendedName>
</protein>
<dbReference type="PIRSF" id="PIRSF015697">
    <property type="entry name" value="UCP015697"/>
    <property type="match status" value="1"/>
</dbReference>
<keyword evidence="1" id="KW-0732">Signal</keyword>
<evidence type="ECO:0000256" key="1">
    <source>
        <dbReference type="SAM" id="SignalP"/>
    </source>
</evidence>
<evidence type="ECO:0000313" key="4">
    <source>
        <dbReference type="Proteomes" id="UP001152747"/>
    </source>
</evidence>
<comment type="caution">
    <text evidence="3">The sequence shown here is derived from an EMBL/GenBank/DDBJ whole genome shotgun (WGS) entry which is preliminary data.</text>
</comment>
<name>A0A9P1I6V7_9PELO</name>
<keyword evidence="4" id="KW-1185">Reference proteome</keyword>